<name>A0ABW3DE29_9BACL</name>
<protein>
    <submittedName>
        <fullName evidence="4">ABC transporter ATP-binding protein</fullName>
    </submittedName>
</protein>
<proteinExistence type="predicted"/>
<dbReference type="InterPro" id="IPR017871">
    <property type="entry name" value="ABC_transporter-like_CS"/>
</dbReference>
<dbReference type="RefSeq" id="WP_379290920.1">
    <property type="nucleotide sequence ID" value="NZ_JBHTIU010000088.1"/>
</dbReference>
<evidence type="ECO:0000313" key="4">
    <source>
        <dbReference type="EMBL" id="MFD0871740.1"/>
    </source>
</evidence>
<evidence type="ECO:0000259" key="3">
    <source>
        <dbReference type="PROSITE" id="PS50893"/>
    </source>
</evidence>
<dbReference type="PANTHER" id="PTHR43582">
    <property type="entry name" value="LINEARMYCIN RESISTANCE ATP-BINDING PROTEIN LNRL"/>
    <property type="match status" value="1"/>
</dbReference>
<dbReference type="PANTHER" id="PTHR43582:SF2">
    <property type="entry name" value="LINEARMYCIN RESISTANCE ATP-BINDING PROTEIN LNRL"/>
    <property type="match status" value="1"/>
</dbReference>
<sequence length="314" mass="34488">MTVASLQGVVVRYGTHVALDYIDLDIQEGEIVGLLGPNGAGKTTLIQTLSGLKTAERGTVALFGQSKHPFSNQNKEKLGLVTQEITVFDELTAKENLQFFAGIYGLKGEEKKKRVEEALEFVGLGDKGNKTPYKFSGGMKRRLNIACALTHRPQFLIMDEPTVGIDPQSRNHILEAVRKLRKDGTTILYTTHYVEEVQAIASRVVIMDQGQIIKEGTVDELVQTVQHEEKVTIEVTEPDRVSMTRIENIAGVRKVEAAGRKVTVISAVGSGNLDRIVSVVKEQAGLIGIHAEKPNLEDVFLTLTGKQLRDEGKE</sequence>
<comment type="caution">
    <text evidence="4">The sequence shown here is derived from an EMBL/GenBank/DDBJ whole genome shotgun (WGS) entry which is preliminary data.</text>
</comment>
<dbReference type="PROSITE" id="PS50893">
    <property type="entry name" value="ABC_TRANSPORTER_2"/>
    <property type="match status" value="1"/>
</dbReference>
<dbReference type="EMBL" id="JBHTIU010000088">
    <property type="protein sequence ID" value="MFD0871740.1"/>
    <property type="molecule type" value="Genomic_DNA"/>
</dbReference>
<dbReference type="Proteomes" id="UP001597120">
    <property type="component" value="Unassembled WGS sequence"/>
</dbReference>
<dbReference type="InterPro" id="IPR027417">
    <property type="entry name" value="P-loop_NTPase"/>
</dbReference>
<keyword evidence="2 4" id="KW-0067">ATP-binding</keyword>
<dbReference type="SMART" id="SM00382">
    <property type="entry name" value="AAA"/>
    <property type="match status" value="1"/>
</dbReference>
<feature type="domain" description="ABC transporter" evidence="3">
    <location>
        <begin position="4"/>
        <end position="234"/>
    </location>
</feature>
<reference evidence="5" key="1">
    <citation type="journal article" date="2019" name="Int. J. Syst. Evol. Microbiol.">
        <title>The Global Catalogue of Microorganisms (GCM) 10K type strain sequencing project: providing services to taxonomists for standard genome sequencing and annotation.</title>
        <authorList>
            <consortium name="The Broad Institute Genomics Platform"/>
            <consortium name="The Broad Institute Genome Sequencing Center for Infectious Disease"/>
            <person name="Wu L."/>
            <person name="Ma J."/>
        </authorList>
    </citation>
    <scope>NUCLEOTIDE SEQUENCE [LARGE SCALE GENOMIC DNA]</scope>
    <source>
        <strain evidence="5">CCUG 57263</strain>
    </source>
</reference>
<dbReference type="InterPro" id="IPR003439">
    <property type="entry name" value="ABC_transporter-like_ATP-bd"/>
</dbReference>
<evidence type="ECO:0000256" key="2">
    <source>
        <dbReference type="ARBA" id="ARBA00022840"/>
    </source>
</evidence>
<dbReference type="PROSITE" id="PS00211">
    <property type="entry name" value="ABC_TRANSPORTER_1"/>
    <property type="match status" value="1"/>
</dbReference>
<evidence type="ECO:0000313" key="5">
    <source>
        <dbReference type="Proteomes" id="UP001597120"/>
    </source>
</evidence>
<dbReference type="Pfam" id="PF00005">
    <property type="entry name" value="ABC_tran"/>
    <property type="match status" value="1"/>
</dbReference>
<keyword evidence="5" id="KW-1185">Reference proteome</keyword>
<dbReference type="SUPFAM" id="SSF52540">
    <property type="entry name" value="P-loop containing nucleoside triphosphate hydrolases"/>
    <property type="match status" value="1"/>
</dbReference>
<gene>
    <name evidence="4" type="ORF">ACFQ03_21660</name>
</gene>
<dbReference type="Gene3D" id="3.40.50.300">
    <property type="entry name" value="P-loop containing nucleotide triphosphate hydrolases"/>
    <property type="match status" value="1"/>
</dbReference>
<accession>A0ABW3DE29</accession>
<dbReference type="InterPro" id="IPR003593">
    <property type="entry name" value="AAA+_ATPase"/>
</dbReference>
<evidence type="ECO:0000256" key="1">
    <source>
        <dbReference type="ARBA" id="ARBA00022741"/>
    </source>
</evidence>
<organism evidence="4 5">
    <name type="scientific">Paenibacillus residui</name>
    <dbReference type="NCBI Taxonomy" id="629724"/>
    <lineage>
        <taxon>Bacteria</taxon>
        <taxon>Bacillati</taxon>
        <taxon>Bacillota</taxon>
        <taxon>Bacilli</taxon>
        <taxon>Bacillales</taxon>
        <taxon>Paenibacillaceae</taxon>
        <taxon>Paenibacillus</taxon>
    </lineage>
</organism>
<dbReference type="GO" id="GO:0005524">
    <property type="term" value="F:ATP binding"/>
    <property type="evidence" value="ECO:0007669"/>
    <property type="project" value="UniProtKB-KW"/>
</dbReference>
<keyword evidence="1" id="KW-0547">Nucleotide-binding</keyword>